<keyword evidence="4 7" id="KW-0489">Methyltransferase</keyword>
<dbReference type="EMBL" id="CP027669">
    <property type="protein sequence ID" value="AVO42976.1"/>
    <property type="molecule type" value="Genomic_DNA"/>
</dbReference>
<dbReference type="PANTHER" id="PTHR11579:SF0">
    <property type="entry name" value="PROTEIN-L-ISOASPARTATE(D-ASPARTATE) O-METHYLTRANSFERASE"/>
    <property type="match status" value="1"/>
</dbReference>
<proteinExistence type="inferred from homology"/>
<accession>A0A2S0N4D9</accession>
<comment type="similarity">
    <text evidence="2 7">Belongs to the methyltransferase superfamily. L-isoaspartyl/D-aspartyl protein methyltransferase family.</text>
</comment>
<keyword evidence="9" id="KW-1185">Reference proteome</keyword>
<sequence length="210" mass="22350">MVLEIVGMVHQTRLETGCEALSERVLAALRRVERHRFVPSAQIAQAYDNHPLPIGAGQTISQPFIVALMTELMALNADSKVLEVGTGSGYQTAVLAELVAAVYTIEIVEPLGLEAARALAAAGYPNVHTRLGDGHAGWPQEAPFDAIIVTAAASELPQPLIEQLKPGGRLVLPLDAPDGTQSLSVVEKSAAGAITVRPVLRVRFVPFTRH</sequence>
<comment type="subcellular location">
    <subcellularLocation>
        <location evidence="1 7">Cytoplasm</location>
    </subcellularLocation>
</comment>
<dbReference type="Proteomes" id="UP000239326">
    <property type="component" value="Chromosome"/>
</dbReference>
<dbReference type="NCBIfam" id="NF001453">
    <property type="entry name" value="PRK00312.1"/>
    <property type="match status" value="1"/>
</dbReference>
<evidence type="ECO:0000313" key="8">
    <source>
        <dbReference type="EMBL" id="AVO42976.1"/>
    </source>
</evidence>
<dbReference type="InterPro" id="IPR029063">
    <property type="entry name" value="SAM-dependent_MTases_sf"/>
</dbReference>
<dbReference type="EC" id="2.1.1.77" evidence="7"/>
<dbReference type="PANTHER" id="PTHR11579">
    <property type="entry name" value="PROTEIN-L-ISOASPARTATE O-METHYLTRANSFERASE"/>
    <property type="match status" value="1"/>
</dbReference>
<evidence type="ECO:0000256" key="7">
    <source>
        <dbReference type="HAMAP-Rule" id="MF_00090"/>
    </source>
</evidence>
<organism evidence="8 9">
    <name type="scientific">Simplicispira suum</name>
    <dbReference type="NCBI Taxonomy" id="2109915"/>
    <lineage>
        <taxon>Bacteria</taxon>
        <taxon>Pseudomonadati</taxon>
        <taxon>Pseudomonadota</taxon>
        <taxon>Betaproteobacteria</taxon>
        <taxon>Burkholderiales</taxon>
        <taxon>Comamonadaceae</taxon>
        <taxon>Simplicispira</taxon>
    </lineage>
</organism>
<dbReference type="HAMAP" id="MF_00090">
    <property type="entry name" value="PIMT"/>
    <property type="match status" value="1"/>
</dbReference>
<dbReference type="CDD" id="cd02440">
    <property type="entry name" value="AdoMet_MTases"/>
    <property type="match status" value="1"/>
</dbReference>
<dbReference type="SUPFAM" id="SSF53335">
    <property type="entry name" value="S-adenosyl-L-methionine-dependent methyltransferases"/>
    <property type="match status" value="1"/>
</dbReference>
<dbReference type="Gene3D" id="3.40.50.150">
    <property type="entry name" value="Vaccinia Virus protein VP39"/>
    <property type="match status" value="1"/>
</dbReference>
<dbReference type="GO" id="GO:0032259">
    <property type="term" value="P:methylation"/>
    <property type="evidence" value="ECO:0007669"/>
    <property type="project" value="UniProtKB-KW"/>
</dbReference>
<reference evidence="8 9" key="1">
    <citation type="submission" date="2018-03" db="EMBL/GenBank/DDBJ databases">
        <title>Genome sequencing of Simplicispira sp.</title>
        <authorList>
            <person name="Kim S.-J."/>
            <person name="Heo J."/>
            <person name="Kwon S.-W."/>
        </authorList>
    </citation>
    <scope>NUCLEOTIDE SEQUENCE [LARGE SCALE GENOMIC DNA]</scope>
    <source>
        <strain evidence="8 9">SC1-8</strain>
    </source>
</reference>
<dbReference type="InterPro" id="IPR000682">
    <property type="entry name" value="PCMT"/>
</dbReference>
<comment type="catalytic activity">
    <reaction evidence="7">
        <text>[protein]-L-isoaspartate + S-adenosyl-L-methionine = [protein]-L-isoaspartate alpha-methyl ester + S-adenosyl-L-homocysteine</text>
        <dbReference type="Rhea" id="RHEA:12705"/>
        <dbReference type="Rhea" id="RHEA-COMP:12143"/>
        <dbReference type="Rhea" id="RHEA-COMP:12144"/>
        <dbReference type="ChEBI" id="CHEBI:57856"/>
        <dbReference type="ChEBI" id="CHEBI:59789"/>
        <dbReference type="ChEBI" id="CHEBI:90596"/>
        <dbReference type="ChEBI" id="CHEBI:90598"/>
        <dbReference type="EC" id="2.1.1.77"/>
    </reaction>
</comment>
<evidence type="ECO:0000313" key="9">
    <source>
        <dbReference type="Proteomes" id="UP000239326"/>
    </source>
</evidence>
<evidence type="ECO:0000256" key="2">
    <source>
        <dbReference type="ARBA" id="ARBA00005369"/>
    </source>
</evidence>
<dbReference type="NCBIfam" id="TIGR00080">
    <property type="entry name" value="pimt"/>
    <property type="match status" value="1"/>
</dbReference>
<evidence type="ECO:0000256" key="6">
    <source>
        <dbReference type="ARBA" id="ARBA00022691"/>
    </source>
</evidence>
<dbReference type="GO" id="GO:0004719">
    <property type="term" value="F:protein-L-isoaspartate (D-aspartate) O-methyltransferase activity"/>
    <property type="evidence" value="ECO:0007669"/>
    <property type="project" value="UniProtKB-UniRule"/>
</dbReference>
<keyword evidence="6 7" id="KW-0949">S-adenosyl-L-methionine</keyword>
<dbReference type="GO" id="GO:0005737">
    <property type="term" value="C:cytoplasm"/>
    <property type="evidence" value="ECO:0007669"/>
    <property type="project" value="UniProtKB-SubCell"/>
</dbReference>
<keyword evidence="3 7" id="KW-0963">Cytoplasm</keyword>
<comment type="function">
    <text evidence="7">Catalyzes the methyl esterification of L-isoaspartyl residues in peptides and proteins that result from spontaneous decomposition of normal L-aspartyl and L-asparaginyl residues. It plays a role in the repair and/or degradation of damaged proteins.</text>
</comment>
<dbReference type="AlphaFoldDB" id="A0A2S0N4D9"/>
<dbReference type="OrthoDB" id="9810066at2"/>
<dbReference type="FunFam" id="3.40.50.150:FF:000010">
    <property type="entry name" value="Protein-L-isoaspartate O-methyltransferase"/>
    <property type="match status" value="1"/>
</dbReference>
<protein>
    <recommendedName>
        <fullName evidence="7">Protein-L-isoaspartate O-methyltransferase</fullName>
        <ecNumber evidence="7">2.1.1.77</ecNumber>
    </recommendedName>
    <alternativeName>
        <fullName evidence="7">L-isoaspartyl protein carboxyl methyltransferase</fullName>
    </alternativeName>
    <alternativeName>
        <fullName evidence="7">Protein L-isoaspartyl methyltransferase</fullName>
    </alternativeName>
    <alternativeName>
        <fullName evidence="7">Protein-beta-aspartate methyltransferase</fullName>
        <shortName evidence="7">PIMT</shortName>
    </alternativeName>
</protein>
<feature type="active site" evidence="7">
    <location>
        <position position="61"/>
    </location>
</feature>
<evidence type="ECO:0000256" key="3">
    <source>
        <dbReference type="ARBA" id="ARBA00022490"/>
    </source>
</evidence>
<dbReference type="GO" id="GO:0030091">
    <property type="term" value="P:protein repair"/>
    <property type="evidence" value="ECO:0007669"/>
    <property type="project" value="UniProtKB-UniRule"/>
</dbReference>
<evidence type="ECO:0000256" key="1">
    <source>
        <dbReference type="ARBA" id="ARBA00004496"/>
    </source>
</evidence>
<keyword evidence="5 7" id="KW-0808">Transferase</keyword>
<evidence type="ECO:0000256" key="4">
    <source>
        <dbReference type="ARBA" id="ARBA00022603"/>
    </source>
</evidence>
<evidence type="ECO:0000256" key="5">
    <source>
        <dbReference type="ARBA" id="ARBA00022679"/>
    </source>
</evidence>
<name>A0A2S0N4D9_9BURK</name>
<dbReference type="KEGG" id="simp:C6571_00750"/>
<gene>
    <name evidence="7" type="primary">pcm</name>
    <name evidence="8" type="ORF">C6571_00750</name>
</gene>
<dbReference type="Pfam" id="PF01135">
    <property type="entry name" value="PCMT"/>
    <property type="match status" value="1"/>
</dbReference>
<dbReference type="PROSITE" id="PS01279">
    <property type="entry name" value="PCMT"/>
    <property type="match status" value="1"/>
</dbReference>